<dbReference type="KEGG" id="prt:AUC31_17555"/>
<evidence type="ECO:0000313" key="3">
    <source>
        <dbReference type="Proteomes" id="UP000067683"/>
    </source>
</evidence>
<dbReference type="OrthoDB" id="2240714at2"/>
<accession>A0A0U2XUW6</accession>
<keyword evidence="3" id="KW-1185">Reference proteome</keyword>
<organism evidence="2 3">
    <name type="scientific">Planococcus rifietoensis</name>
    <dbReference type="NCBI Taxonomy" id="200991"/>
    <lineage>
        <taxon>Bacteria</taxon>
        <taxon>Bacillati</taxon>
        <taxon>Bacillota</taxon>
        <taxon>Bacilli</taxon>
        <taxon>Bacillales</taxon>
        <taxon>Caryophanaceae</taxon>
        <taxon>Planococcus</taxon>
    </lineage>
</organism>
<dbReference type="AlphaFoldDB" id="A0A0U2XUW6"/>
<evidence type="ECO:0000313" key="2">
    <source>
        <dbReference type="EMBL" id="ALS76915.1"/>
    </source>
</evidence>
<dbReference type="NCBIfam" id="TIGR01665">
    <property type="entry name" value="put_anti_recept"/>
    <property type="match status" value="1"/>
</dbReference>
<reference evidence="2" key="1">
    <citation type="submission" date="2016-01" db="EMBL/GenBank/DDBJ databases">
        <title>Complete genome of Planococcus rifietoensis type strain M8.</title>
        <authorList>
            <person name="See-Too W.S."/>
        </authorList>
    </citation>
    <scope>NUCLEOTIDE SEQUENCE [LARGE SCALE GENOMIC DNA]</scope>
    <source>
        <strain evidence="2">M8</strain>
    </source>
</reference>
<dbReference type="STRING" id="200991.AUC31_17555"/>
<protein>
    <recommendedName>
        <fullName evidence="1">Tail spike domain-containing protein</fullName>
    </recommendedName>
</protein>
<sequence>MEKPKKILFFHQNTGRYLGTLDNRGNRRFWGDEHVQDAEDGTNYFNFFMPNNIPLAEKVVGRVRVLIPHEDIGWQEFIVHSSEDDGPNREVRTNGAEIDLNKLKIIEPDADESLTAFQYLQLITTGTIFEPGIVEFQGSRSIDRSRPRGGYDYLGMVGTAFNLEIRIRTQTKGGHITRRFVDLLERVGDDRSLTVEYGKDLVGFRKFVDSHAVVTSLYCQTPEREDGTRLFTTVTHAEAFQEWNWQGTHLTAVYEPESDDQEMTVEELREYGTKALNKLVASIFEYDVEAVSLEHLFPHKKVRLGDRINVKNKDVKPAIYARARVLRVIRSISNPASKRYIIGEIREQSEQEVRKVFRELQAIYGVKMIRSEMAPLGETKTIWIKPKSLEQQLKPEVPHSFNTQTQRWEKMAPTDASEIGGLMMGQQYNGVSITPEEGLVVDRTDELVRTIVNATEGISIEARKSLTEAFSKVLYFDVDGNLKFKGDLEGAGGSFSGALSSGDGASKITIDNGYVRGNDRTLFSVFSVLPEMHDKESLDYAFGKNYTHRLDIPVATGNYSPGDFIEVTVPIVDPTTLGITKVLGVFVQSEAKEWYVYERKDSRAFTQGELSSLTIRISPHYAYASTGTIVPISIQVIGTR</sequence>
<dbReference type="Proteomes" id="UP000067683">
    <property type="component" value="Chromosome"/>
</dbReference>
<feature type="domain" description="Tail spike" evidence="1">
    <location>
        <begin position="105"/>
        <end position="338"/>
    </location>
</feature>
<dbReference type="Pfam" id="PF06605">
    <property type="entry name" value="Prophage_tail"/>
    <property type="match status" value="1"/>
</dbReference>
<gene>
    <name evidence="2" type="ORF">AUC31_17555</name>
</gene>
<dbReference type="InterPro" id="IPR010572">
    <property type="entry name" value="Tail_dom"/>
</dbReference>
<dbReference type="EMBL" id="CP013659">
    <property type="protein sequence ID" value="ALS76915.1"/>
    <property type="molecule type" value="Genomic_DNA"/>
</dbReference>
<proteinExistence type="predicted"/>
<dbReference type="RefSeq" id="WP_058383616.1">
    <property type="nucleotide sequence ID" value="NZ_CP013659.2"/>
</dbReference>
<evidence type="ECO:0000259" key="1">
    <source>
        <dbReference type="Pfam" id="PF06605"/>
    </source>
</evidence>
<dbReference type="InterPro" id="IPR007119">
    <property type="entry name" value="Phage_tail_spike_N"/>
</dbReference>
<name>A0A0U2XUW6_9BACL</name>